<proteinExistence type="predicted"/>
<feature type="non-terminal residue" evidence="3">
    <location>
        <position position="1"/>
    </location>
</feature>
<dbReference type="Pfam" id="PF00884">
    <property type="entry name" value="Sulfatase"/>
    <property type="match status" value="1"/>
</dbReference>
<dbReference type="PANTHER" id="PTHR43751">
    <property type="entry name" value="SULFATASE"/>
    <property type="match status" value="1"/>
</dbReference>
<dbReference type="Gene3D" id="3.30.1120.10">
    <property type="match status" value="1"/>
</dbReference>
<dbReference type="InterPro" id="IPR052701">
    <property type="entry name" value="GAG_Ulvan_Degrading_Sulfatases"/>
</dbReference>
<evidence type="ECO:0000259" key="2">
    <source>
        <dbReference type="Pfam" id="PF00884"/>
    </source>
</evidence>
<gene>
    <name evidence="3" type="ORF">LCGC14_1718180</name>
</gene>
<dbReference type="PANTHER" id="PTHR43751:SF3">
    <property type="entry name" value="SULFATASE N-TERMINAL DOMAIN-CONTAINING PROTEIN"/>
    <property type="match status" value="1"/>
</dbReference>
<dbReference type="InterPro" id="IPR000917">
    <property type="entry name" value="Sulfatase_N"/>
</dbReference>
<dbReference type="EMBL" id="LAZR01015420">
    <property type="protein sequence ID" value="KKM13245.1"/>
    <property type="molecule type" value="Genomic_DNA"/>
</dbReference>
<evidence type="ECO:0000256" key="1">
    <source>
        <dbReference type="SAM" id="MobiDB-lite"/>
    </source>
</evidence>
<name>A0A0F9KD26_9ZZZZ</name>
<protein>
    <recommendedName>
        <fullName evidence="2">Sulfatase N-terminal domain-containing protein</fullName>
    </recommendedName>
</protein>
<dbReference type="SUPFAM" id="SSF53649">
    <property type="entry name" value="Alkaline phosphatase-like"/>
    <property type="match status" value="1"/>
</dbReference>
<feature type="compositionally biased region" description="Basic and acidic residues" evidence="1">
    <location>
        <begin position="63"/>
        <end position="73"/>
    </location>
</feature>
<sequence>DYTVKEALKWLEAHVDEKFFLWVHLYDPHLPYTPPKEYGLKYNPGYNDYLKMVRNSGYRAHDFADNPELEGKGPRPTGAKPRRRAEKLFKKLFGVDLNFLFQPAWDVNPDKIPDFISAYDGEISFDDAILSKIFQLVEEEEKLDNTIIIIMGDHGEILYEKEDYFGHHKYLYQGSIKIPLIMKIPGISPVTINRTITNVDILPTLLDALEIKHKLKMDGVSYWPLIGKNKNITTPDYRIILTNTGKLPDTGKSPPVSNKKGFRTVLERIKLAVKILFPRLESKRFKKRRWKIEEHFQKIAIIKGEWKLIRTTVTSDKKEYKYELYNLTIDKLEQEDLYIEEEMVVRELEADLKKYLKQKRNVAVPEPETEKSESERAQELKELKSLGYVQ</sequence>
<dbReference type="InterPro" id="IPR017850">
    <property type="entry name" value="Alkaline_phosphatase_core_sf"/>
</dbReference>
<dbReference type="AlphaFoldDB" id="A0A0F9KD26"/>
<evidence type="ECO:0000313" key="3">
    <source>
        <dbReference type="EMBL" id="KKM13245.1"/>
    </source>
</evidence>
<comment type="caution">
    <text evidence="3">The sequence shown here is derived from an EMBL/GenBank/DDBJ whole genome shotgun (WGS) entry which is preliminary data.</text>
</comment>
<accession>A0A0F9KD26</accession>
<feature type="region of interest" description="Disordered" evidence="1">
    <location>
        <begin position="63"/>
        <end position="82"/>
    </location>
</feature>
<reference evidence="3" key="1">
    <citation type="journal article" date="2015" name="Nature">
        <title>Complex archaea that bridge the gap between prokaryotes and eukaryotes.</title>
        <authorList>
            <person name="Spang A."/>
            <person name="Saw J.H."/>
            <person name="Jorgensen S.L."/>
            <person name="Zaremba-Niedzwiedzka K."/>
            <person name="Martijn J."/>
            <person name="Lind A.E."/>
            <person name="van Eijk R."/>
            <person name="Schleper C."/>
            <person name="Guy L."/>
            <person name="Ettema T.J."/>
        </authorList>
    </citation>
    <scope>NUCLEOTIDE SEQUENCE</scope>
</reference>
<organism evidence="3">
    <name type="scientific">marine sediment metagenome</name>
    <dbReference type="NCBI Taxonomy" id="412755"/>
    <lineage>
        <taxon>unclassified sequences</taxon>
        <taxon>metagenomes</taxon>
        <taxon>ecological metagenomes</taxon>
    </lineage>
</organism>
<dbReference type="Gene3D" id="3.40.720.10">
    <property type="entry name" value="Alkaline Phosphatase, subunit A"/>
    <property type="match status" value="1"/>
</dbReference>
<feature type="domain" description="Sulfatase N-terminal" evidence="2">
    <location>
        <begin position="4"/>
        <end position="210"/>
    </location>
</feature>